<evidence type="ECO:0000259" key="1">
    <source>
        <dbReference type="Pfam" id="PF01323"/>
    </source>
</evidence>
<name>A0A2V3PSL1_9BACT</name>
<dbReference type="EMBL" id="QICL01000023">
    <property type="protein sequence ID" value="PXV61985.1"/>
    <property type="molecule type" value="Genomic_DNA"/>
</dbReference>
<dbReference type="CDD" id="cd03024">
    <property type="entry name" value="DsbA_FrnE"/>
    <property type="match status" value="1"/>
</dbReference>
<dbReference type="PANTHER" id="PTHR13887">
    <property type="entry name" value="GLUTATHIONE S-TRANSFERASE KAPPA"/>
    <property type="match status" value="1"/>
</dbReference>
<dbReference type="Gene3D" id="3.40.30.10">
    <property type="entry name" value="Glutaredoxin"/>
    <property type="match status" value="1"/>
</dbReference>
<reference evidence="2 3" key="1">
    <citation type="submission" date="2018-03" db="EMBL/GenBank/DDBJ databases">
        <title>Genomic Encyclopedia of Archaeal and Bacterial Type Strains, Phase II (KMG-II): from individual species to whole genera.</title>
        <authorList>
            <person name="Goeker M."/>
        </authorList>
    </citation>
    <scope>NUCLEOTIDE SEQUENCE [LARGE SCALE GENOMIC DNA]</scope>
    <source>
        <strain evidence="2 3">DSM 100214</strain>
    </source>
</reference>
<dbReference type="AlphaFoldDB" id="A0A2V3PSL1"/>
<dbReference type="Proteomes" id="UP000247973">
    <property type="component" value="Unassembled WGS sequence"/>
</dbReference>
<sequence length="232" mass="26219">MYIFGLYKSFYMSFTVASNLKVEIWSDIACPFCYIAKRHFEEALAQFPHKDKVVVEWKSFQLNPNVPEDTHGESLIDSFVREKGMSAQQAEGLFTNVVNMAKQSGLDFHMNKVVVANTINAHRLSHLAKTKGNKTQNDIEELLFKAYFTEGKNVNDKNILTEIGLSVGLGKDELENLFNSHNFHDKVSYDIQEAGVFGITSVPYFVLNRKYAISGAQPSSAFLDILNKAYNN</sequence>
<accession>A0A2V3PSL1</accession>
<proteinExistence type="predicted"/>
<feature type="domain" description="DSBA-like thioredoxin" evidence="1">
    <location>
        <begin position="22"/>
        <end position="226"/>
    </location>
</feature>
<evidence type="ECO:0000313" key="3">
    <source>
        <dbReference type="Proteomes" id="UP000247973"/>
    </source>
</evidence>
<gene>
    <name evidence="2" type="ORF">CLV62_12328</name>
</gene>
<comment type="caution">
    <text evidence="2">The sequence shown here is derived from an EMBL/GenBank/DDBJ whole genome shotgun (WGS) entry which is preliminary data.</text>
</comment>
<evidence type="ECO:0000313" key="2">
    <source>
        <dbReference type="EMBL" id="PXV61985.1"/>
    </source>
</evidence>
<dbReference type="GO" id="GO:0016491">
    <property type="term" value="F:oxidoreductase activity"/>
    <property type="evidence" value="ECO:0007669"/>
    <property type="project" value="InterPro"/>
</dbReference>
<organism evidence="2 3">
    <name type="scientific">Dysgonomonas alginatilytica</name>
    <dbReference type="NCBI Taxonomy" id="1605892"/>
    <lineage>
        <taxon>Bacteria</taxon>
        <taxon>Pseudomonadati</taxon>
        <taxon>Bacteroidota</taxon>
        <taxon>Bacteroidia</taxon>
        <taxon>Bacteroidales</taxon>
        <taxon>Dysgonomonadaceae</taxon>
        <taxon>Dysgonomonas</taxon>
    </lineage>
</organism>
<dbReference type="GO" id="GO:0016853">
    <property type="term" value="F:isomerase activity"/>
    <property type="evidence" value="ECO:0007669"/>
    <property type="project" value="UniProtKB-KW"/>
</dbReference>
<keyword evidence="2" id="KW-0413">Isomerase</keyword>
<dbReference type="PANTHER" id="PTHR13887:SF41">
    <property type="entry name" value="THIOREDOXIN SUPERFAMILY PROTEIN"/>
    <property type="match status" value="1"/>
</dbReference>
<dbReference type="Pfam" id="PF01323">
    <property type="entry name" value="DSBA"/>
    <property type="match status" value="1"/>
</dbReference>
<dbReference type="InterPro" id="IPR001853">
    <property type="entry name" value="DSBA-like_thioredoxin_dom"/>
</dbReference>
<dbReference type="OrthoDB" id="9799122at2"/>
<protein>
    <submittedName>
        <fullName evidence="2">Protein disulfide-isomerase</fullName>
    </submittedName>
</protein>
<dbReference type="InterPro" id="IPR036249">
    <property type="entry name" value="Thioredoxin-like_sf"/>
</dbReference>
<keyword evidence="3" id="KW-1185">Reference proteome</keyword>
<dbReference type="SUPFAM" id="SSF52833">
    <property type="entry name" value="Thioredoxin-like"/>
    <property type="match status" value="1"/>
</dbReference>